<proteinExistence type="predicted"/>
<reference evidence="2 3" key="1">
    <citation type="submission" date="2017-08" db="EMBL/GenBank/DDBJ databases">
        <title>The strain WRN001 was isolated from Binhai saline alkaline soil, Tianjin, China.</title>
        <authorList>
            <person name="Liu D."/>
            <person name="Zhang G."/>
        </authorList>
    </citation>
    <scope>NUCLEOTIDE SEQUENCE [LARGE SCALE GENOMIC DNA]</scope>
    <source>
        <strain evidence="2 3">WN019</strain>
    </source>
</reference>
<evidence type="ECO:0000313" key="2">
    <source>
        <dbReference type="EMBL" id="PAU83217.1"/>
    </source>
</evidence>
<evidence type="ECO:0000256" key="1">
    <source>
        <dbReference type="SAM" id="MobiDB-lite"/>
    </source>
</evidence>
<evidence type="ECO:0000313" key="3">
    <source>
        <dbReference type="Proteomes" id="UP000218083"/>
    </source>
</evidence>
<accession>A0A2A2FEX1</accession>
<dbReference type="OrthoDB" id="330530at2157"/>
<keyword evidence="3" id="KW-1185">Reference proteome</keyword>
<comment type="caution">
    <text evidence="2">The sequence shown here is derived from an EMBL/GenBank/DDBJ whole genome shotgun (WGS) entry which is preliminary data.</text>
</comment>
<dbReference type="PROSITE" id="PS51257">
    <property type="entry name" value="PROKAR_LIPOPROTEIN"/>
    <property type="match status" value="1"/>
</dbReference>
<sequence>MTPSLRRRRLLAAAVPGLLAGCLVESSGEAGGADDGTGDTDRESLSEGEESGAEQTDGEESDGADDDDEADGAETPEEVGPDGSGLVVTNVDVLDVTDGGYETTVEARLTVENAGRFTYGTVYFRVDAYATRPNSIEREAVGYASQRVEYSADDRFDGGDDPRRFTVEIDFRSRDTRARPDPDWYEVDAAVRRAEPV</sequence>
<feature type="compositionally biased region" description="Acidic residues" evidence="1">
    <location>
        <begin position="46"/>
        <end position="80"/>
    </location>
</feature>
<dbReference type="RefSeq" id="WP_095637184.1">
    <property type="nucleotide sequence ID" value="NZ_NSKC01000005.1"/>
</dbReference>
<dbReference type="EMBL" id="NSKC01000005">
    <property type="protein sequence ID" value="PAU83217.1"/>
    <property type="molecule type" value="Genomic_DNA"/>
</dbReference>
<dbReference type="Proteomes" id="UP000218083">
    <property type="component" value="Unassembled WGS sequence"/>
</dbReference>
<organism evidence="2 3">
    <name type="scientific">Halorubrum salipaludis</name>
    <dbReference type="NCBI Taxonomy" id="2032630"/>
    <lineage>
        <taxon>Archaea</taxon>
        <taxon>Methanobacteriati</taxon>
        <taxon>Methanobacteriota</taxon>
        <taxon>Stenosarchaea group</taxon>
        <taxon>Halobacteria</taxon>
        <taxon>Halobacteriales</taxon>
        <taxon>Haloferacaceae</taxon>
        <taxon>Halorubrum</taxon>
    </lineage>
</organism>
<gene>
    <name evidence="2" type="ORF">CK500_10465</name>
</gene>
<protein>
    <submittedName>
        <fullName evidence="2">Uncharacterized protein</fullName>
    </submittedName>
</protein>
<dbReference type="AlphaFoldDB" id="A0A2A2FEX1"/>
<name>A0A2A2FEX1_9EURY</name>
<feature type="region of interest" description="Disordered" evidence="1">
    <location>
        <begin position="25"/>
        <end position="87"/>
    </location>
</feature>